<dbReference type="EMBL" id="JACARY010000045">
    <property type="protein sequence ID" value="NWD96920.1"/>
    <property type="molecule type" value="Genomic_DNA"/>
</dbReference>
<dbReference type="InterPro" id="IPR017748">
    <property type="entry name" value="TagF"/>
</dbReference>
<evidence type="ECO:0000313" key="1">
    <source>
        <dbReference type="EMBL" id="NWD96920.1"/>
    </source>
</evidence>
<dbReference type="RefSeq" id="WP_177060894.1">
    <property type="nucleotide sequence ID" value="NZ_JACARY010000045.1"/>
</dbReference>
<gene>
    <name evidence="1" type="primary">tagF</name>
    <name evidence="1" type="ORF">HX871_21050</name>
</gene>
<comment type="caution">
    <text evidence="1">The sequence shown here is derived from an EMBL/GenBank/DDBJ whole genome shotgun (WGS) entry which is preliminary data.</text>
</comment>
<proteinExistence type="predicted"/>
<accession>A0ABX2R2F4</accession>
<protein>
    <submittedName>
        <fullName evidence="1">Type VI secretion system-associated protein TagF</fullName>
    </submittedName>
</protein>
<evidence type="ECO:0000313" key="2">
    <source>
        <dbReference type="Proteomes" id="UP000572863"/>
    </source>
</evidence>
<sequence>MNGFFGKVPSLGDFVSRRLPAEFLHPWDAWLQAGLQCSRERLVEQWLEVYLCSPIWHFALTAGVCGEQGWAGVMIPSVDRVGRYFPLTVAAAVGVISPLDTAWYGEVERLALSALSEAFSLEAFDELLMALPLPTQINESSTRMDPAVRVLFWTDGSPRVAPTMWEGERLPDAETFADMLGGIDVR</sequence>
<dbReference type="NCBIfam" id="TIGR03373">
    <property type="entry name" value="VI_minor_4"/>
    <property type="match status" value="1"/>
</dbReference>
<dbReference type="Proteomes" id="UP000572863">
    <property type="component" value="Unassembled WGS sequence"/>
</dbReference>
<keyword evidence="2" id="KW-1185">Reference proteome</keyword>
<organism evidence="1 2">
    <name type="scientific">Pseudomonas reactans</name>
    <dbReference type="NCBI Taxonomy" id="117680"/>
    <lineage>
        <taxon>Bacteria</taxon>
        <taxon>Pseudomonadati</taxon>
        <taxon>Pseudomonadota</taxon>
        <taxon>Gammaproteobacteria</taxon>
        <taxon>Pseudomonadales</taxon>
        <taxon>Pseudomonadaceae</taxon>
        <taxon>Pseudomonas</taxon>
    </lineage>
</organism>
<reference evidence="1 2" key="1">
    <citation type="submission" date="2020-04" db="EMBL/GenBank/DDBJ databases">
        <title>Molecular characterization of pseudomonads from Agaricus bisporus reveal novel blotch 2 pathogens in Western Europe.</title>
        <authorList>
            <person name="Taparia T."/>
            <person name="Krijger M."/>
            <person name="Haynes E."/>
            <person name="Elpinstone J.G."/>
            <person name="Noble R."/>
            <person name="Van Der Wolf J."/>
        </authorList>
    </citation>
    <scope>NUCLEOTIDE SEQUENCE [LARGE SCALE GENOMIC DNA]</scope>
    <source>
        <strain evidence="1 2">P7774</strain>
    </source>
</reference>
<dbReference type="InterPro" id="IPR038225">
    <property type="entry name" value="TagF_sf"/>
</dbReference>
<dbReference type="Pfam" id="PF09867">
    <property type="entry name" value="TagF_N"/>
    <property type="match status" value="1"/>
</dbReference>
<name>A0ABX2R2F4_9PSED</name>
<dbReference type="Gene3D" id="3.40.1730.10">
    <property type="entry name" value="pa0076 domain"/>
    <property type="match status" value="1"/>
</dbReference>